<keyword evidence="2" id="KW-0012">Acyltransferase</keyword>
<keyword evidence="2" id="KW-0808">Transferase</keyword>
<dbReference type="PANTHER" id="PTHR37312:SF1">
    <property type="entry name" value="MEMBRANE-BOUND ACYLTRANSFERASE YKRP-RELATED"/>
    <property type="match status" value="1"/>
</dbReference>
<comment type="caution">
    <text evidence="2">The sequence shown here is derived from an EMBL/GenBank/DDBJ whole genome shotgun (WGS) entry which is preliminary data.</text>
</comment>
<dbReference type="InterPro" id="IPR002656">
    <property type="entry name" value="Acyl_transf_3_dom"/>
</dbReference>
<name>A0A4Q0U9V2_9BACT</name>
<dbReference type="GO" id="GO:0016747">
    <property type="term" value="F:acyltransferase activity, transferring groups other than amino-acyl groups"/>
    <property type="evidence" value="ECO:0007669"/>
    <property type="project" value="InterPro"/>
</dbReference>
<accession>A0A4Q0U9V2</accession>
<dbReference type="EMBL" id="DYXT01000048">
    <property type="protein sequence ID" value="HJE39937.1"/>
    <property type="molecule type" value="Genomic_DNA"/>
</dbReference>
<gene>
    <name evidence="2" type="ORF">K8V47_09300</name>
</gene>
<evidence type="ECO:0000313" key="2">
    <source>
        <dbReference type="EMBL" id="HJE39937.1"/>
    </source>
</evidence>
<dbReference type="InterPro" id="IPR052734">
    <property type="entry name" value="Nod_factor_acetyltransferase"/>
</dbReference>
<reference evidence="2" key="1">
    <citation type="journal article" date="2021" name="PeerJ">
        <title>Extensive microbial diversity within the chicken gut microbiome revealed by metagenomics and culture.</title>
        <authorList>
            <person name="Gilroy R."/>
            <person name="Ravi A."/>
            <person name="Getino M."/>
            <person name="Pursley I."/>
            <person name="Horton D.L."/>
            <person name="Alikhan N.F."/>
            <person name="Baker D."/>
            <person name="Gharbi K."/>
            <person name="Hall N."/>
            <person name="Watson M."/>
            <person name="Adriaenssens E.M."/>
            <person name="Foster-Nyarko E."/>
            <person name="Jarju S."/>
            <person name="Secka A."/>
            <person name="Antonio M."/>
            <person name="Oren A."/>
            <person name="Chaudhuri R.R."/>
            <person name="La Ragione R."/>
            <person name="Hildebrand F."/>
            <person name="Pallen M.J."/>
        </authorList>
    </citation>
    <scope>NUCLEOTIDE SEQUENCE</scope>
    <source>
        <strain evidence="2">4100</strain>
    </source>
</reference>
<organism evidence="2 3">
    <name type="scientific">Candidatus Amulumruptor caecigallinarius</name>
    <dbReference type="NCBI Taxonomy" id="2109911"/>
    <lineage>
        <taxon>Bacteria</taxon>
        <taxon>Pseudomonadati</taxon>
        <taxon>Bacteroidota</taxon>
        <taxon>Bacteroidia</taxon>
        <taxon>Bacteroidales</taxon>
        <taxon>Muribaculaceae</taxon>
        <taxon>Candidatus Amulumruptor</taxon>
    </lineage>
</organism>
<evidence type="ECO:0000259" key="1">
    <source>
        <dbReference type="Pfam" id="PF01757"/>
    </source>
</evidence>
<protein>
    <submittedName>
        <fullName evidence="2">Acyltransferase family protein</fullName>
    </submittedName>
</protein>
<dbReference type="PANTHER" id="PTHR37312">
    <property type="entry name" value="MEMBRANE-BOUND ACYLTRANSFERASE YKRP-RELATED"/>
    <property type="match status" value="1"/>
</dbReference>
<proteinExistence type="predicted"/>
<dbReference type="AlphaFoldDB" id="A0A4Q0U9V2"/>
<reference evidence="2" key="2">
    <citation type="submission" date="2021-09" db="EMBL/GenBank/DDBJ databases">
        <authorList>
            <person name="Gilroy R."/>
        </authorList>
    </citation>
    <scope>NUCLEOTIDE SEQUENCE</scope>
    <source>
        <strain evidence="2">4100</strain>
    </source>
</reference>
<dbReference type="Pfam" id="PF01757">
    <property type="entry name" value="Acyl_transf_3"/>
    <property type="match status" value="1"/>
</dbReference>
<dbReference type="Proteomes" id="UP000711407">
    <property type="component" value="Unassembled WGS sequence"/>
</dbReference>
<evidence type="ECO:0000313" key="3">
    <source>
        <dbReference type="Proteomes" id="UP000711407"/>
    </source>
</evidence>
<feature type="domain" description="Acyltransferase 3" evidence="1">
    <location>
        <begin position="10"/>
        <end position="308"/>
    </location>
</feature>
<sequence>MPRKERQRLQYIDTAKGICMLMLIFGHVGILPDYYVLYYFSLPVFFVLSGFFLKTGVGGWSFLKNRVNKLLVPFLFFYLVSYILFYIGMSLAPDIMSTEARGLMDMFTQRQWFNGPIWYLLCLFWSSLWLYLICRITTRVDLQALVVLCIGSIGATMGREYLFLPLMIDVSLSALPLLFIGYVVKRLPLMYPNKYDRYNLLVGIALLGLVLVVTWLKPYNCIGFHTNTVIGNYYWTLIIAILASFSVMYICKSIRQVPFLVYFGAYSIVPFSLHHLIYRPLIVAFNSVAVPYPLLCTALVTVIVSALMIPVMVKYMPWSIGLKQIIK</sequence>